<evidence type="ECO:0000313" key="2">
    <source>
        <dbReference type="Proteomes" id="UP000708576"/>
    </source>
</evidence>
<protein>
    <submittedName>
        <fullName evidence="1">Uncharacterized protein</fullName>
    </submittedName>
</protein>
<dbReference type="Proteomes" id="UP000708576">
    <property type="component" value="Unassembled WGS sequence"/>
</dbReference>
<dbReference type="RefSeq" id="WP_212216785.1">
    <property type="nucleotide sequence ID" value="NZ_JAGUCO010000012.1"/>
</dbReference>
<comment type="caution">
    <text evidence="1">The sequence shown here is derived from an EMBL/GenBank/DDBJ whole genome shotgun (WGS) entry which is preliminary data.</text>
</comment>
<keyword evidence="2" id="KW-1185">Reference proteome</keyword>
<gene>
    <name evidence="1" type="ORF">KEM10_14700</name>
</gene>
<reference evidence="1 2" key="1">
    <citation type="journal article" date="2015" name="Int. J. Syst. Evol. Microbiol.">
        <title>Carboxylicivirga linearis sp. nov., isolated from a sea cucumber culture pond.</title>
        <authorList>
            <person name="Wang F.Q."/>
            <person name="Zhou Y.X."/>
            <person name="Lin X.Z."/>
            <person name="Chen G.J."/>
            <person name="Du Z.J."/>
        </authorList>
    </citation>
    <scope>NUCLEOTIDE SEQUENCE [LARGE SCALE GENOMIC DNA]</scope>
    <source>
        <strain evidence="1 2">FB218</strain>
    </source>
</reference>
<evidence type="ECO:0000313" key="1">
    <source>
        <dbReference type="EMBL" id="MBS2099542.1"/>
    </source>
</evidence>
<name>A0ABS5JX97_9BACT</name>
<proteinExistence type="predicted"/>
<organism evidence="1 2">
    <name type="scientific">Carboxylicivirga linearis</name>
    <dbReference type="NCBI Taxonomy" id="1628157"/>
    <lineage>
        <taxon>Bacteria</taxon>
        <taxon>Pseudomonadati</taxon>
        <taxon>Bacteroidota</taxon>
        <taxon>Bacteroidia</taxon>
        <taxon>Marinilabiliales</taxon>
        <taxon>Marinilabiliaceae</taxon>
        <taxon>Carboxylicivirga</taxon>
    </lineage>
</organism>
<dbReference type="EMBL" id="JAGUCO010000012">
    <property type="protein sequence ID" value="MBS2099542.1"/>
    <property type="molecule type" value="Genomic_DNA"/>
</dbReference>
<accession>A0ABS5JX97</accession>
<sequence length="81" mass="9420">MKSINAYHQIVNWQKANNICIGDQIRFMYKGRLRSGYLTGFDIEHNPLKLIVRYVSTWGMMQIATIEKEAVTSKCKQIQVV</sequence>